<reference evidence="5 6" key="2">
    <citation type="submission" date="2018-11" db="EMBL/GenBank/DDBJ databases">
        <authorList>
            <consortium name="Pathogen Informatics"/>
        </authorList>
    </citation>
    <scope>NUCLEOTIDE SEQUENCE [LARGE SCALE GENOMIC DNA]</scope>
</reference>
<feature type="domain" description="Bromo" evidence="4">
    <location>
        <begin position="372"/>
        <end position="461"/>
    </location>
</feature>
<proteinExistence type="predicted"/>
<reference evidence="7" key="1">
    <citation type="submission" date="2017-02" db="UniProtKB">
        <authorList>
            <consortium name="WormBaseParasite"/>
        </authorList>
    </citation>
    <scope>IDENTIFICATION</scope>
</reference>
<evidence type="ECO:0000313" key="5">
    <source>
        <dbReference type="EMBL" id="VDN99810.1"/>
    </source>
</evidence>
<keyword evidence="6" id="KW-1185">Reference proteome</keyword>
<dbReference type="Proteomes" id="UP000278807">
    <property type="component" value="Unassembled WGS sequence"/>
</dbReference>
<evidence type="ECO:0000256" key="1">
    <source>
        <dbReference type="ARBA" id="ARBA00023117"/>
    </source>
</evidence>
<gene>
    <name evidence="5" type="ORF">HNAJ_LOCUS3951</name>
</gene>
<dbReference type="Pfam" id="PF00439">
    <property type="entry name" value="Bromodomain"/>
    <property type="match status" value="1"/>
</dbReference>
<evidence type="ECO:0000256" key="2">
    <source>
        <dbReference type="PROSITE-ProRule" id="PRU00035"/>
    </source>
</evidence>
<keyword evidence="1 2" id="KW-0103">Bromodomain</keyword>
<sequence>MTWNDAINCYLLKCVKFYGKNWTEIRKTLKVLIDQFQREAPKKDFNEQELSIQYKYLIASAIPSESTVSLTEEQLLEIAFNDYCQRRLRIIEEKTNELTRIEAQQERDNKLLEEGRYSEISEESRLIFRKRLRAFGKRDLIAEVLNLDPLPANPEEDRNLRAEYRRGKLIERGLHRGVFDDQGNLWIPVASAEEARNFFKRPRSGDQSPDQHAATEDDDENVHLEVKDGIDITSTPPSPRKMSNMDAKPPLRQTIGTPRRVSNITAIKKPLAVSVDGSSTKVHAAFPPSIDLDDMQATPNRAQKRSAPVASSALKLEHPPPSATSSRLANRLKNRNGSQQAPPSDAPLASNNSPHGRWRWRRAVQSLLTPASNHRHSHIFSQPVTDEIAPHYSIMIHSPMDLSTIKRNLDARLVVAAGEESSSTTPAIQQTVSSIVKQLLHDLLLMFANARMYNNRDHSIHHIAGTMCAEVLAVMHCYCESWPEEIPGLQAILMNPSPPKLPSPNSTPRRRFTAASSITTSTPSVDQTSQAQEAPSTLTLHTNANAPPN</sequence>
<dbReference type="Gene3D" id="1.20.920.10">
    <property type="entry name" value="Bromodomain-like"/>
    <property type="match status" value="1"/>
</dbReference>
<accession>A0A0R3TA64</accession>
<dbReference type="PROSITE" id="PS50014">
    <property type="entry name" value="BROMODOMAIN_2"/>
    <property type="match status" value="1"/>
</dbReference>
<feature type="compositionally biased region" description="Basic and acidic residues" evidence="3">
    <location>
        <begin position="221"/>
        <end position="230"/>
    </location>
</feature>
<dbReference type="PANTHER" id="PTHR15398">
    <property type="entry name" value="BROMODOMAIN-CONTAINING PROTEIN 8"/>
    <property type="match status" value="1"/>
</dbReference>
<dbReference type="PRINTS" id="PR00503">
    <property type="entry name" value="BROMODOMAIN"/>
</dbReference>
<organism evidence="7">
    <name type="scientific">Rodentolepis nana</name>
    <name type="common">Dwarf tapeworm</name>
    <name type="synonym">Hymenolepis nana</name>
    <dbReference type="NCBI Taxonomy" id="102285"/>
    <lineage>
        <taxon>Eukaryota</taxon>
        <taxon>Metazoa</taxon>
        <taxon>Spiralia</taxon>
        <taxon>Lophotrochozoa</taxon>
        <taxon>Platyhelminthes</taxon>
        <taxon>Cestoda</taxon>
        <taxon>Eucestoda</taxon>
        <taxon>Cyclophyllidea</taxon>
        <taxon>Hymenolepididae</taxon>
        <taxon>Rodentolepis</taxon>
    </lineage>
</organism>
<dbReference type="InterPro" id="IPR001487">
    <property type="entry name" value="Bromodomain"/>
</dbReference>
<feature type="region of interest" description="Disordered" evidence="3">
    <location>
        <begin position="286"/>
        <end position="355"/>
    </location>
</feature>
<dbReference type="SUPFAM" id="SSF47370">
    <property type="entry name" value="Bromodomain"/>
    <property type="match status" value="1"/>
</dbReference>
<feature type="compositionally biased region" description="Polar residues" evidence="3">
    <location>
        <begin position="525"/>
        <end position="549"/>
    </location>
</feature>
<name>A0A0R3TA64_RODNA</name>
<feature type="region of interest" description="Disordered" evidence="3">
    <location>
        <begin position="200"/>
        <end position="263"/>
    </location>
</feature>
<feature type="compositionally biased region" description="Low complexity" evidence="3">
    <location>
        <begin position="503"/>
        <end position="524"/>
    </location>
</feature>
<dbReference type="EMBL" id="UZAE01002508">
    <property type="protein sequence ID" value="VDN99810.1"/>
    <property type="molecule type" value="Genomic_DNA"/>
</dbReference>
<dbReference type="STRING" id="102285.A0A0R3TA64"/>
<dbReference type="WBParaSite" id="HNAJ_0000395301-mRNA-1">
    <property type="protein sequence ID" value="HNAJ_0000395301-mRNA-1"/>
    <property type="gene ID" value="HNAJ_0000395301"/>
</dbReference>
<dbReference type="InterPro" id="IPR036427">
    <property type="entry name" value="Bromodomain-like_sf"/>
</dbReference>
<dbReference type="GO" id="GO:0035267">
    <property type="term" value="C:NuA4 histone acetyltransferase complex"/>
    <property type="evidence" value="ECO:0007669"/>
    <property type="project" value="TreeGrafter"/>
</dbReference>
<dbReference type="PANTHER" id="PTHR15398:SF4">
    <property type="entry name" value="BROMODOMAIN-CONTAINING PROTEIN 8 ISOFORM X1"/>
    <property type="match status" value="1"/>
</dbReference>
<evidence type="ECO:0000313" key="7">
    <source>
        <dbReference type="WBParaSite" id="HNAJ_0000395301-mRNA-1"/>
    </source>
</evidence>
<feature type="region of interest" description="Disordered" evidence="3">
    <location>
        <begin position="495"/>
        <end position="549"/>
    </location>
</feature>
<dbReference type="OrthoDB" id="24948at2759"/>
<dbReference type="AlphaFoldDB" id="A0A0R3TA64"/>
<dbReference type="SMART" id="SM00297">
    <property type="entry name" value="BROMO"/>
    <property type="match status" value="1"/>
</dbReference>
<evidence type="ECO:0000313" key="6">
    <source>
        <dbReference type="Proteomes" id="UP000278807"/>
    </source>
</evidence>
<feature type="compositionally biased region" description="Polar residues" evidence="3">
    <location>
        <begin position="254"/>
        <end position="263"/>
    </location>
</feature>
<protein>
    <submittedName>
        <fullName evidence="7">Bromo domain-containing protein</fullName>
    </submittedName>
</protein>
<evidence type="ECO:0000256" key="3">
    <source>
        <dbReference type="SAM" id="MobiDB-lite"/>
    </source>
</evidence>
<evidence type="ECO:0000259" key="4">
    <source>
        <dbReference type="PROSITE" id="PS50014"/>
    </source>
</evidence>